<gene>
    <name evidence="1" type="ORF">OIU84_028618</name>
</gene>
<proteinExistence type="predicted"/>
<reference evidence="1 2" key="1">
    <citation type="journal article" date="2023" name="Int. J. Mol. Sci.">
        <title>De Novo Assembly and Annotation of 11 Diverse Shrub Willow (Salix) Genomes Reveals Novel Gene Organization in Sex-Linked Regions.</title>
        <authorList>
            <person name="Hyden B."/>
            <person name="Feng K."/>
            <person name="Yates T.B."/>
            <person name="Jawdy S."/>
            <person name="Cereghino C."/>
            <person name="Smart L.B."/>
            <person name="Muchero W."/>
        </authorList>
    </citation>
    <scope>NUCLEOTIDE SEQUENCE [LARGE SCALE GENOMIC DNA]</scope>
    <source>
        <tissue evidence="1">Shoot tip</tissue>
    </source>
</reference>
<dbReference type="Proteomes" id="UP001162972">
    <property type="component" value="Chromosome 17"/>
</dbReference>
<evidence type="ECO:0000313" key="1">
    <source>
        <dbReference type="EMBL" id="KAJ6421280.1"/>
    </source>
</evidence>
<dbReference type="AlphaFoldDB" id="A0AAD6KD83"/>
<dbReference type="EMBL" id="JAPFFJ010000008">
    <property type="protein sequence ID" value="KAJ6421280.1"/>
    <property type="molecule type" value="Genomic_DNA"/>
</dbReference>
<sequence length="29" mass="3462">MPWDMLRNGSIILYNFAFIVIRNTPRIPL</sequence>
<accession>A0AAD6KD83</accession>
<comment type="caution">
    <text evidence="1">The sequence shown here is derived from an EMBL/GenBank/DDBJ whole genome shotgun (WGS) entry which is preliminary data.</text>
</comment>
<keyword evidence="2" id="KW-1185">Reference proteome</keyword>
<evidence type="ECO:0000313" key="2">
    <source>
        <dbReference type="Proteomes" id="UP001162972"/>
    </source>
</evidence>
<name>A0AAD6KD83_9ROSI</name>
<protein>
    <submittedName>
        <fullName evidence="1">Uncharacterized protein</fullName>
    </submittedName>
</protein>
<organism evidence="1 2">
    <name type="scientific">Salix udensis</name>
    <dbReference type="NCBI Taxonomy" id="889485"/>
    <lineage>
        <taxon>Eukaryota</taxon>
        <taxon>Viridiplantae</taxon>
        <taxon>Streptophyta</taxon>
        <taxon>Embryophyta</taxon>
        <taxon>Tracheophyta</taxon>
        <taxon>Spermatophyta</taxon>
        <taxon>Magnoliopsida</taxon>
        <taxon>eudicotyledons</taxon>
        <taxon>Gunneridae</taxon>
        <taxon>Pentapetalae</taxon>
        <taxon>rosids</taxon>
        <taxon>fabids</taxon>
        <taxon>Malpighiales</taxon>
        <taxon>Salicaceae</taxon>
        <taxon>Saliceae</taxon>
        <taxon>Salix</taxon>
    </lineage>
</organism>
<feature type="non-terminal residue" evidence="1">
    <location>
        <position position="29"/>
    </location>
</feature>